<accession>A0A381FBR8</accession>
<reference evidence="1 2" key="1">
    <citation type="submission" date="2018-06" db="EMBL/GenBank/DDBJ databases">
        <authorList>
            <consortium name="Pathogen Informatics"/>
            <person name="Doyle S."/>
        </authorList>
    </citation>
    <scope>NUCLEOTIDE SEQUENCE [LARGE SCALE GENOMIC DNA]</scope>
    <source>
        <strain evidence="1 2">NCTC13532</strain>
    </source>
</reference>
<evidence type="ECO:0000313" key="1">
    <source>
        <dbReference type="EMBL" id="SUX44029.1"/>
    </source>
</evidence>
<evidence type="ECO:0000313" key="2">
    <source>
        <dbReference type="Proteomes" id="UP000254282"/>
    </source>
</evidence>
<organism evidence="1 2">
    <name type="scientific">Chryseobacterium indoltheticum</name>
    <dbReference type="NCBI Taxonomy" id="254"/>
    <lineage>
        <taxon>Bacteria</taxon>
        <taxon>Pseudomonadati</taxon>
        <taxon>Bacteroidota</taxon>
        <taxon>Flavobacteriia</taxon>
        <taxon>Flavobacteriales</taxon>
        <taxon>Weeksellaceae</taxon>
        <taxon>Chryseobacterium group</taxon>
        <taxon>Chryseobacterium</taxon>
    </lineage>
</organism>
<dbReference type="Pfam" id="PF14137">
    <property type="entry name" value="DUF4304"/>
    <property type="match status" value="1"/>
</dbReference>
<proteinExistence type="predicted"/>
<evidence type="ECO:0008006" key="3">
    <source>
        <dbReference type="Google" id="ProtNLM"/>
    </source>
</evidence>
<gene>
    <name evidence="1" type="ORF">NCTC13532_00602</name>
</gene>
<dbReference type="STRING" id="254.SAMN05421682_10236"/>
<sequence length="229" mass="26680">MQTKEMLQTGCQKIAEQLQPFGFKSTQKGQLLKKISRNKKLKFEIYFQSSTKNWSGSVSILPQILVSSDSLKKWQKEKYNSDNENGVIFSTKLENLTPLKNKNHDWNITLTNQENVISKLIDLIKTYVLPVFEKFEDIEKVITEISEDGLKLNEHFDTKNQNIPIDFLCFFGTQDLAQHAFDNYLKEQKLFGNAKRVFDELKKSEHYSNKFVTDLTMKSAYFNGLKINE</sequence>
<dbReference type="EMBL" id="UFVR01000004">
    <property type="protein sequence ID" value="SUX44029.1"/>
    <property type="molecule type" value="Genomic_DNA"/>
</dbReference>
<protein>
    <recommendedName>
        <fullName evidence="3">DUF4304 domain-containing protein</fullName>
    </recommendedName>
</protein>
<dbReference type="Proteomes" id="UP000254282">
    <property type="component" value="Unassembled WGS sequence"/>
</dbReference>
<dbReference type="AlphaFoldDB" id="A0A381FBR8"/>
<dbReference type="RefSeq" id="WP_115619166.1">
    <property type="nucleotide sequence ID" value="NZ_UFVR01000004.1"/>
</dbReference>
<dbReference type="InterPro" id="IPR025412">
    <property type="entry name" value="DUF4304"/>
</dbReference>
<name>A0A381FBR8_9FLAO</name>